<dbReference type="GO" id="GO:0005506">
    <property type="term" value="F:iron ion binding"/>
    <property type="evidence" value="ECO:0007669"/>
    <property type="project" value="InterPro"/>
</dbReference>
<accession>A0A554JAZ7</accession>
<comment type="caution">
    <text evidence="6">The sequence shown here is derived from an EMBL/GenBank/DDBJ whole genome shotgun (WGS) entry which is preliminary data.</text>
</comment>
<dbReference type="AlphaFoldDB" id="A0A554JAZ7"/>
<dbReference type="InterPro" id="IPR007419">
    <property type="entry name" value="BFD-like_2Fe2S-bd_dom"/>
</dbReference>
<dbReference type="Gene3D" id="1.10.10.1100">
    <property type="entry name" value="BFD-like [2Fe-2S]-binding domain"/>
    <property type="match status" value="1"/>
</dbReference>
<dbReference type="EMBL" id="VMFD01000039">
    <property type="protein sequence ID" value="TSC65512.1"/>
    <property type="molecule type" value="Genomic_DNA"/>
</dbReference>
<dbReference type="InterPro" id="IPR002871">
    <property type="entry name" value="NIF_FeS_clus_asmbl_NifU_N"/>
</dbReference>
<dbReference type="CDD" id="cd06664">
    <property type="entry name" value="IscU_like"/>
    <property type="match status" value="1"/>
</dbReference>
<dbReference type="SUPFAM" id="SSF82649">
    <property type="entry name" value="SufE/NifU"/>
    <property type="match status" value="1"/>
</dbReference>
<evidence type="ECO:0000256" key="1">
    <source>
        <dbReference type="ARBA" id="ARBA00022723"/>
    </source>
</evidence>
<dbReference type="InterPro" id="IPR041854">
    <property type="entry name" value="BFD-like_2Fe2S-bd_dom_sf"/>
</dbReference>
<dbReference type="Gene3D" id="3.90.1010.10">
    <property type="match status" value="1"/>
</dbReference>
<evidence type="ECO:0000313" key="6">
    <source>
        <dbReference type="EMBL" id="TSC65512.1"/>
    </source>
</evidence>
<name>A0A554JAZ7_9BACT</name>
<organism evidence="6 7">
    <name type="scientific">Candidatus Berkelbacteria bacterium Gr01-1014_85</name>
    <dbReference type="NCBI Taxonomy" id="2017150"/>
    <lineage>
        <taxon>Bacteria</taxon>
        <taxon>Candidatus Berkelbacteria</taxon>
    </lineage>
</organism>
<feature type="domain" description="BFD-like [2Fe-2S]-binding" evidence="5">
    <location>
        <begin position="175"/>
        <end position="216"/>
    </location>
</feature>
<proteinExistence type="predicted"/>
<evidence type="ECO:0000313" key="7">
    <source>
        <dbReference type="Proteomes" id="UP000316253"/>
    </source>
</evidence>
<dbReference type="PANTHER" id="PTHR10093">
    <property type="entry name" value="IRON-SULFUR CLUSTER ASSEMBLY ENZYME NIFU HOMOLOG"/>
    <property type="match status" value="1"/>
</dbReference>
<dbReference type="GO" id="GO:0016226">
    <property type="term" value="P:iron-sulfur cluster assembly"/>
    <property type="evidence" value="ECO:0007669"/>
    <property type="project" value="InterPro"/>
</dbReference>
<keyword evidence="2" id="KW-0408">Iron</keyword>
<feature type="domain" description="NIF system FeS cluster assembly NifU N-terminal" evidence="4">
    <location>
        <begin position="28"/>
        <end position="157"/>
    </location>
</feature>
<keyword evidence="1" id="KW-0479">Metal-binding</keyword>
<gene>
    <name evidence="6" type="ORF">CEO22_452</name>
</gene>
<evidence type="ECO:0000259" key="5">
    <source>
        <dbReference type="Pfam" id="PF04324"/>
    </source>
</evidence>
<dbReference type="Pfam" id="PF01592">
    <property type="entry name" value="NifU_N"/>
    <property type="match status" value="1"/>
</dbReference>
<keyword evidence="3" id="KW-0411">Iron-sulfur</keyword>
<evidence type="ECO:0000256" key="3">
    <source>
        <dbReference type="ARBA" id="ARBA00023014"/>
    </source>
</evidence>
<dbReference type="Pfam" id="PF04324">
    <property type="entry name" value="Fer2_BFD"/>
    <property type="match status" value="1"/>
</dbReference>
<evidence type="ECO:0000259" key="4">
    <source>
        <dbReference type="Pfam" id="PF01592"/>
    </source>
</evidence>
<reference evidence="6 7" key="1">
    <citation type="submission" date="2017-08" db="EMBL/GenBank/DDBJ databases">
        <title>Mechanisms for carbon and nitrogen cycling indicate functional differentiation within the Candidate Phyla Radiation.</title>
        <authorList>
            <person name="Danczak R.E."/>
            <person name="Johnston M.D."/>
            <person name="Kenah C."/>
            <person name="Slattery M."/>
            <person name="Wrighton K.C."/>
            <person name="Wilkins M.J."/>
        </authorList>
    </citation>
    <scope>NUCLEOTIDE SEQUENCE [LARGE SCALE GENOMIC DNA]</scope>
    <source>
        <strain evidence="6">Gr01-1014_85</strain>
    </source>
</reference>
<sequence length="225" mass="25056">MANDMNYAKVEKRSQAEIVDQAGQSWVYSDIVKDHFFNPRNLLLELPDATDFDGIGMVGSPACGDMMKIWIKVNSKTERITEMKWQTFGCGSAIASTSMMSVMVTEGEGMTLAEAQALRPQDIMVRLDGLPTRKVHCSVLGDKALRKAINDYFKRTNQPDRVVIAGAKVIDKVLNITDHDIEEAVLDGAHDLEAVQAKTKVGTGDPSCLPEVEQLIRFYYEKYYG</sequence>
<dbReference type="GO" id="GO:0051536">
    <property type="term" value="F:iron-sulfur cluster binding"/>
    <property type="evidence" value="ECO:0007669"/>
    <property type="project" value="UniProtKB-KW"/>
</dbReference>
<evidence type="ECO:0000256" key="2">
    <source>
        <dbReference type="ARBA" id="ARBA00023004"/>
    </source>
</evidence>
<protein>
    <submittedName>
        <fullName evidence="6">NifU-like protein</fullName>
    </submittedName>
</protein>
<dbReference type="Proteomes" id="UP000316253">
    <property type="component" value="Unassembled WGS sequence"/>
</dbReference>